<feature type="domain" description="Glycosyltransferase 2-like" evidence="1">
    <location>
        <begin position="5"/>
        <end position="106"/>
    </location>
</feature>
<dbReference type="CDD" id="cd06433">
    <property type="entry name" value="GT_2_WfgS_like"/>
    <property type="match status" value="1"/>
</dbReference>
<dbReference type="PANTHER" id="PTHR22916">
    <property type="entry name" value="GLYCOSYLTRANSFERASE"/>
    <property type="match status" value="1"/>
</dbReference>
<protein>
    <submittedName>
        <fullName evidence="2">Glycosyltransferase</fullName>
    </submittedName>
</protein>
<dbReference type="RefSeq" id="WP_009292529.1">
    <property type="nucleotide sequence ID" value="NZ_CP043610.1"/>
</dbReference>
<dbReference type="InterPro" id="IPR001173">
    <property type="entry name" value="Glyco_trans_2-like"/>
</dbReference>
<sequence>MKEISIIIATYNASKTLLKCLDSIVPQLTDECELVIVDGGSKDNTNDIIREYCDKLSIYISEPDNGIYDAWNKGVKLSNGRWVMFIGADDILLPGAIDSYLKFISSVKDIEGYDYICALNEHVDKNGKLLQIIGSEPKWSLYRKSMNAAHVASLHNKHNLFESIGYFDLNYRICADYDLLLRKRNDLRWLFIPVHIARMQVGGMSFSFKAIFETYHIRKKNRSVSNTHNIYLLIINTLAYYRFRIKNNLIGKKI</sequence>
<gene>
    <name evidence="2" type="ORF">BFGS077_002777</name>
</gene>
<proteinExistence type="predicted"/>
<evidence type="ECO:0000313" key="3">
    <source>
        <dbReference type="Proteomes" id="UP001258434"/>
    </source>
</evidence>
<dbReference type="GO" id="GO:0016758">
    <property type="term" value="F:hexosyltransferase activity"/>
    <property type="evidence" value="ECO:0007669"/>
    <property type="project" value="UniProtKB-ARBA"/>
</dbReference>
<dbReference type="InterPro" id="IPR029044">
    <property type="entry name" value="Nucleotide-diphossugar_trans"/>
</dbReference>
<name>A0ABD5FY78_BACFG</name>
<dbReference type="AlphaFoldDB" id="A0ABD5FY78"/>
<reference evidence="2 3" key="2">
    <citation type="submission" date="2023-08" db="EMBL/GenBank/DDBJ databases">
        <authorList>
            <person name="Du M."/>
            <person name="Liu C."/>
            <person name="Liu S.-J."/>
        </authorList>
    </citation>
    <scope>NUCLEOTIDE SEQUENCE [LARGE SCALE GENOMIC DNA]</scope>
    <source>
        <strain evidence="2 3">GS077</strain>
    </source>
</reference>
<comment type="caution">
    <text evidence="2">The sequence shown here is derived from an EMBL/GenBank/DDBJ whole genome shotgun (WGS) entry which is preliminary data.</text>
</comment>
<dbReference type="PANTHER" id="PTHR22916:SF3">
    <property type="entry name" value="UDP-GLCNAC:BETAGAL BETA-1,3-N-ACETYLGLUCOSAMINYLTRANSFERASE-LIKE PROTEIN 1"/>
    <property type="match status" value="1"/>
</dbReference>
<dbReference type="Pfam" id="PF00535">
    <property type="entry name" value="Glycos_transf_2"/>
    <property type="match status" value="1"/>
</dbReference>
<dbReference type="Gene3D" id="3.90.550.10">
    <property type="entry name" value="Spore Coat Polysaccharide Biosynthesis Protein SpsA, Chain A"/>
    <property type="match status" value="1"/>
</dbReference>
<organism evidence="2 3">
    <name type="scientific">Bacteroides fragilis</name>
    <dbReference type="NCBI Taxonomy" id="817"/>
    <lineage>
        <taxon>Bacteria</taxon>
        <taxon>Pseudomonadati</taxon>
        <taxon>Bacteroidota</taxon>
        <taxon>Bacteroidia</taxon>
        <taxon>Bacteroidales</taxon>
        <taxon>Bacteroidaceae</taxon>
        <taxon>Bacteroides</taxon>
    </lineage>
</organism>
<reference evidence="3" key="1">
    <citation type="submission" date="2023-07" db="EMBL/GenBank/DDBJ databases">
        <title>A gut symbiont ubiquitin homologue binds and inactivates peptidyl-prolyl isomerase to mediate the interbacterial arms race in the human gut.</title>
        <authorList>
            <person name="Jiang K."/>
            <person name="Li W."/>
            <person name="Tong M."/>
            <person name="Xu J."/>
            <person name="Chen Z."/>
            <person name="Yang Y."/>
            <person name="Zang Y."/>
            <person name="Jiao X."/>
            <person name="Liu C."/>
            <person name="Lim B."/>
            <person name="Jiang X."/>
            <person name="Wang J."/>
            <person name="Wu D."/>
            <person name="Wang M."/>
            <person name="Liu S.-J."/>
            <person name="Shao F."/>
            <person name="Gao X."/>
        </authorList>
    </citation>
    <scope>NUCLEOTIDE SEQUENCE [LARGE SCALE GENOMIC DNA]</scope>
    <source>
        <strain evidence="3">GS077</strain>
    </source>
</reference>
<accession>A0ABD5FY78</accession>
<dbReference type="SUPFAM" id="SSF53448">
    <property type="entry name" value="Nucleotide-diphospho-sugar transferases"/>
    <property type="match status" value="1"/>
</dbReference>
<evidence type="ECO:0000313" key="2">
    <source>
        <dbReference type="EMBL" id="MDT6977474.1"/>
    </source>
</evidence>
<dbReference type="EMBL" id="JAVFHL010000001">
    <property type="protein sequence ID" value="MDT6977474.1"/>
    <property type="molecule type" value="Genomic_DNA"/>
</dbReference>
<evidence type="ECO:0000259" key="1">
    <source>
        <dbReference type="Pfam" id="PF00535"/>
    </source>
</evidence>
<dbReference type="Proteomes" id="UP001258434">
    <property type="component" value="Unassembled WGS sequence"/>
</dbReference>